<evidence type="ECO:0000256" key="3">
    <source>
        <dbReference type="ARBA" id="ARBA00022771"/>
    </source>
</evidence>
<dbReference type="RefSeq" id="XP_021433410.2">
    <property type="nucleotide sequence ID" value="XM_021577735.2"/>
</dbReference>
<dbReference type="GO" id="GO:0005737">
    <property type="term" value="C:cytoplasm"/>
    <property type="evidence" value="ECO:0007669"/>
    <property type="project" value="UniProtKB-ARBA"/>
</dbReference>
<proteinExistence type="predicted"/>
<dbReference type="InterPro" id="IPR003879">
    <property type="entry name" value="Butyrophylin_SPRY"/>
</dbReference>
<evidence type="ECO:0000256" key="4">
    <source>
        <dbReference type="ARBA" id="ARBA00022833"/>
    </source>
</evidence>
<dbReference type="GeneTree" id="ENSGT01040000240385"/>
<dbReference type="InterPro" id="IPR001841">
    <property type="entry name" value="Znf_RING"/>
</dbReference>
<feature type="domain" description="B30.2/SPRY" evidence="10">
    <location>
        <begin position="343"/>
        <end position="540"/>
    </location>
</feature>
<dbReference type="InterPro" id="IPR006574">
    <property type="entry name" value="PRY"/>
</dbReference>
<dbReference type="PANTHER" id="PTHR25465">
    <property type="entry name" value="B-BOX DOMAIN CONTAINING"/>
    <property type="match status" value="1"/>
</dbReference>
<dbReference type="GO" id="GO:0008270">
    <property type="term" value="F:zinc ion binding"/>
    <property type="evidence" value="ECO:0007669"/>
    <property type="project" value="UniProtKB-KW"/>
</dbReference>
<feature type="coiled-coil region" evidence="7">
    <location>
        <begin position="245"/>
        <end position="291"/>
    </location>
</feature>
<dbReference type="Gene3D" id="3.30.40.10">
    <property type="entry name" value="Zinc/RING finger domain, C3HC4 (zinc finger)"/>
    <property type="match status" value="1"/>
</dbReference>
<evidence type="ECO:0008006" key="13">
    <source>
        <dbReference type="Google" id="ProtNLM"/>
    </source>
</evidence>
<dbReference type="Gene3D" id="3.30.160.60">
    <property type="entry name" value="Classic Zinc Finger"/>
    <property type="match status" value="1"/>
</dbReference>
<dbReference type="RefSeq" id="XP_021433409.2">
    <property type="nucleotide sequence ID" value="XM_021577734.2"/>
</dbReference>
<evidence type="ECO:0000256" key="1">
    <source>
        <dbReference type="ARBA" id="ARBA00022588"/>
    </source>
</evidence>
<dbReference type="SUPFAM" id="SSF57845">
    <property type="entry name" value="B-box zinc-binding domain"/>
    <property type="match status" value="1"/>
</dbReference>
<dbReference type="PROSITE" id="PS50089">
    <property type="entry name" value="ZF_RING_2"/>
    <property type="match status" value="1"/>
</dbReference>
<dbReference type="OrthoDB" id="6270329at2759"/>
<dbReference type="InterPro" id="IPR058030">
    <property type="entry name" value="TRIM8/14/16/25/29/45/65_CC"/>
</dbReference>
<dbReference type="PANTHER" id="PTHR25465:SF32">
    <property type="entry name" value="BLOODTHIRSTY-RELATED GENE FAMILY, MEMBER 16 ISOFORM X1-RELATED"/>
    <property type="match status" value="1"/>
</dbReference>
<keyword evidence="5" id="KW-0391">Immunity</keyword>
<evidence type="ECO:0000313" key="11">
    <source>
        <dbReference type="Ensembl" id="ENSOMYP00000036645.2"/>
    </source>
</evidence>
<gene>
    <name evidence="11" type="primary">LOC110500390</name>
</gene>
<dbReference type="PROSITE" id="PS50188">
    <property type="entry name" value="B302_SPRY"/>
    <property type="match status" value="1"/>
</dbReference>
<keyword evidence="1" id="KW-0399">Innate immunity</keyword>
<dbReference type="Pfam" id="PF13445">
    <property type="entry name" value="zf-RING_UBOX"/>
    <property type="match status" value="1"/>
</dbReference>
<dbReference type="AlphaFoldDB" id="A0A8C7QFF6"/>
<evidence type="ECO:0000259" key="9">
    <source>
        <dbReference type="PROSITE" id="PS50119"/>
    </source>
</evidence>
<evidence type="ECO:0000313" key="12">
    <source>
        <dbReference type="Proteomes" id="UP000694395"/>
    </source>
</evidence>
<dbReference type="PROSITE" id="PS50119">
    <property type="entry name" value="ZF_BBOX"/>
    <property type="match status" value="1"/>
</dbReference>
<dbReference type="CDD" id="cd19769">
    <property type="entry name" value="Bbox2_TRIM16-like"/>
    <property type="match status" value="1"/>
</dbReference>
<evidence type="ECO:0000259" key="10">
    <source>
        <dbReference type="PROSITE" id="PS50188"/>
    </source>
</evidence>
<dbReference type="Pfam" id="PF13765">
    <property type="entry name" value="PRY"/>
    <property type="match status" value="1"/>
</dbReference>
<dbReference type="CDD" id="cd13733">
    <property type="entry name" value="SPRY_PRY_C-I_1"/>
    <property type="match status" value="1"/>
</dbReference>
<feature type="domain" description="RING-type" evidence="8">
    <location>
        <begin position="15"/>
        <end position="55"/>
    </location>
</feature>
<dbReference type="Gene3D" id="4.10.830.40">
    <property type="match status" value="1"/>
</dbReference>
<dbReference type="InterPro" id="IPR013320">
    <property type="entry name" value="ConA-like_dom_sf"/>
</dbReference>
<protein>
    <recommendedName>
        <fullName evidence="13">E3 ubiquitin-protein ligase TRIM39-like</fullName>
    </recommendedName>
</protein>
<dbReference type="SUPFAM" id="SSF49899">
    <property type="entry name" value="Concanavalin A-like lectins/glucanases"/>
    <property type="match status" value="1"/>
</dbReference>
<evidence type="ECO:0000256" key="7">
    <source>
        <dbReference type="SAM" id="Coils"/>
    </source>
</evidence>
<evidence type="ECO:0000256" key="6">
    <source>
        <dbReference type="PROSITE-ProRule" id="PRU00024"/>
    </source>
</evidence>
<evidence type="ECO:0000256" key="2">
    <source>
        <dbReference type="ARBA" id="ARBA00022723"/>
    </source>
</evidence>
<dbReference type="InterPro" id="IPR013083">
    <property type="entry name" value="Znf_RING/FYVE/PHD"/>
</dbReference>
<reference evidence="11" key="2">
    <citation type="submission" date="2025-08" db="UniProtKB">
        <authorList>
            <consortium name="Ensembl"/>
        </authorList>
    </citation>
    <scope>IDENTIFICATION</scope>
</reference>
<name>A0A8C7QFF6_ONCMY</name>
<keyword evidence="7" id="KW-0175">Coiled coil</keyword>
<dbReference type="GO" id="GO:0045087">
    <property type="term" value="P:innate immune response"/>
    <property type="evidence" value="ECO:0007669"/>
    <property type="project" value="UniProtKB-KW"/>
</dbReference>
<dbReference type="SMART" id="SM00449">
    <property type="entry name" value="SPRY"/>
    <property type="match status" value="1"/>
</dbReference>
<dbReference type="GeneID" id="110500390"/>
<dbReference type="InterPro" id="IPR027370">
    <property type="entry name" value="Znf-RING_euk"/>
</dbReference>
<dbReference type="InterPro" id="IPR043136">
    <property type="entry name" value="B30.2/SPRY_sf"/>
</dbReference>
<reference evidence="11" key="1">
    <citation type="submission" date="2020-07" db="EMBL/GenBank/DDBJ databases">
        <title>A long reads based de novo assembly of the rainbow trout Arlee double haploid line genome.</title>
        <authorList>
            <person name="Gao G."/>
            <person name="Palti Y."/>
        </authorList>
    </citation>
    <scope>NUCLEOTIDE SEQUENCE [LARGE SCALE GENOMIC DNA]</scope>
</reference>
<dbReference type="Proteomes" id="UP000694395">
    <property type="component" value="Chromosome 21"/>
</dbReference>
<dbReference type="PRINTS" id="PR01407">
    <property type="entry name" value="BUTYPHLNCDUF"/>
</dbReference>
<dbReference type="Pfam" id="PF25600">
    <property type="entry name" value="TRIM_CC"/>
    <property type="match status" value="1"/>
</dbReference>
<dbReference type="SMART" id="SM00589">
    <property type="entry name" value="PRY"/>
    <property type="match status" value="1"/>
</dbReference>
<dbReference type="Ensembl" id="ENSOMYT00000040005.2">
    <property type="protein sequence ID" value="ENSOMYP00000036645.2"/>
    <property type="gene ID" value="ENSOMYG00000017073.2"/>
</dbReference>
<evidence type="ECO:0000259" key="8">
    <source>
        <dbReference type="PROSITE" id="PS50089"/>
    </source>
</evidence>
<dbReference type="SMART" id="SM00336">
    <property type="entry name" value="BBOX"/>
    <property type="match status" value="1"/>
</dbReference>
<dbReference type="InterPro" id="IPR003877">
    <property type="entry name" value="SPRY_dom"/>
</dbReference>
<dbReference type="Pfam" id="PF00643">
    <property type="entry name" value="zf-B_box"/>
    <property type="match status" value="1"/>
</dbReference>
<dbReference type="SUPFAM" id="SSF57850">
    <property type="entry name" value="RING/U-box"/>
    <property type="match status" value="1"/>
</dbReference>
<keyword evidence="12" id="KW-1185">Reference proteome</keyword>
<dbReference type="InterPro" id="IPR001870">
    <property type="entry name" value="B30.2/SPRY"/>
</dbReference>
<dbReference type="FunFam" id="2.60.120.920:FF:000004">
    <property type="entry name" value="Butyrophilin subfamily 1 member A1"/>
    <property type="match status" value="1"/>
</dbReference>
<sequence length="553" mass="62579">MASSGDILSEEQFQCSICLDVFTEPVSIPCGHSFCMACIKRHWDSSDACYCPKCKRVFAGRPDLLANSFAKDISEKIRANRRNGIKQPDAKSGGVHCDVCMGRKLKALKSCLVCLTSYCETHLEPHQRVVTLKRHKLVDPVEKLEDRMCKKHQRLLELFCRSDQRCVCERCTETEHRAHDIVPAERESMAKKAQMKKTEAEVQQMIQARLKKLDEIKHSVKLSRINSKKEIEDGVQVFTALVRSIERSQAELIELIEEKQSAAERRAEGLVKELEQEITELQRRSTELEQLSHTEDHLHLLKIFPCLCTPPPTKDWSEISVHSDLCLGNARRAVSLLEETVVTAKNKLSIKEHEKIQLCAVDVSLDPSTANPWLVVSEDGKKVWDGDMEPSLLNGPQRFDTAPCVLAKDGFATGRHYWEVEVGDKTAWDLGVAKESINRKGMVTLSPEDGYWTICLRRGSEYRACEGQSVLLHFREKPRKVGVFVDYEEGKVSFYNVTDRSHIYSFTGYQFTERVIPLLNPDMRDSGNNISPLIICPVGVFNGGGSLDDDITI</sequence>
<keyword evidence="4" id="KW-0862">Zinc</keyword>
<keyword evidence="3 6" id="KW-0863">Zinc-finger</keyword>
<dbReference type="KEGG" id="omy:110500390"/>
<dbReference type="Gene3D" id="2.60.120.920">
    <property type="match status" value="1"/>
</dbReference>
<dbReference type="InterPro" id="IPR051051">
    <property type="entry name" value="E3_ubiq-ligase_TRIM/RNF"/>
</dbReference>
<dbReference type="SMART" id="SM00184">
    <property type="entry name" value="RING"/>
    <property type="match status" value="1"/>
</dbReference>
<keyword evidence="2" id="KW-0479">Metal-binding</keyword>
<feature type="domain" description="B box-type" evidence="9">
    <location>
        <begin position="144"/>
        <end position="184"/>
    </location>
</feature>
<dbReference type="PROSITE" id="PS00518">
    <property type="entry name" value="ZF_RING_1"/>
    <property type="match status" value="1"/>
</dbReference>
<reference evidence="11" key="3">
    <citation type="submission" date="2025-09" db="UniProtKB">
        <authorList>
            <consortium name="Ensembl"/>
        </authorList>
    </citation>
    <scope>IDENTIFICATION</scope>
</reference>
<accession>A0A8C7QFF6</accession>
<dbReference type="InterPro" id="IPR000315">
    <property type="entry name" value="Znf_B-box"/>
</dbReference>
<organism evidence="11 12">
    <name type="scientific">Oncorhynchus mykiss</name>
    <name type="common">Rainbow trout</name>
    <name type="synonym">Salmo gairdneri</name>
    <dbReference type="NCBI Taxonomy" id="8022"/>
    <lineage>
        <taxon>Eukaryota</taxon>
        <taxon>Metazoa</taxon>
        <taxon>Chordata</taxon>
        <taxon>Craniata</taxon>
        <taxon>Vertebrata</taxon>
        <taxon>Euteleostomi</taxon>
        <taxon>Actinopterygii</taxon>
        <taxon>Neopterygii</taxon>
        <taxon>Teleostei</taxon>
        <taxon>Protacanthopterygii</taxon>
        <taxon>Salmoniformes</taxon>
        <taxon>Salmonidae</taxon>
        <taxon>Salmoninae</taxon>
        <taxon>Oncorhynchus</taxon>
    </lineage>
</organism>
<evidence type="ECO:0000256" key="5">
    <source>
        <dbReference type="ARBA" id="ARBA00022859"/>
    </source>
</evidence>
<dbReference type="InterPro" id="IPR017907">
    <property type="entry name" value="Znf_RING_CS"/>
</dbReference>
<dbReference type="Pfam" id="PF00622">
    <property type="entry name" value="SPRY"/>
    <property type="match status" value="1"/>
</dbReference>